<evidence type="ECO:0000313" key="7">
    <source>
        <dbReference type="EMBL" id="CAA9291342.1"/>
    </source>
</evidence>
<dbReference type="GO" id="GO:0015934">
    <property type="term" value="C:large ribosomal subunit"/>
    <property type="evidence" value="ECO:0007669"/>
    <property type="project" value="InterPro"/>
</dbReference>
<name>A0A6J4JZF1_9CHLR</name>
<dbReference type="InterPro" id="IPR002677">
    <property type="entry name" value="Ribosomal_bL32"/>
</dbReference>
<dbReference type="NCBIfam" id="TIGR01031">
    <property type="entry name" value="rpmF_bact"/>
    <property type="match status" value="1"/>
</dbReference>
<evidence type="ECO:0000256" key="1">
    <source>
        <dbReference type="ARBA" id="ARBA00008560"/>
    </source>
</evidence>
<feature type="region of interest" description="Disordered" evidence="6">
    <location>
        <begin position="1"/>
        <end position="22"/>
    </location>
</feature>
<dbReference type="Pfam" id="PF01783">
    <property type="entry name" value="Ribosomal_L32p"/>
    <property type="match status" value="1"/>
</dbReference>
<dbReference type="InterPro" id="IPR011332">
    <property type="entry name" value="Ribosomal_zn-bd"/>
</dbReference>
<dbReference type="GO" id="GO:0003735">
    <property type="term" value="F:structural constituent of ribosome"/>
    <property type="evidence" value="ECO:0007669"/>
    <property type="project" value="InterPro"/>
</dbReference>
<sequence>MGALPKKKISRRRRDNRRGADARSLVQLTTCPNCRRPALPHQACHSCGQYRGRQVLQVEAPAAG</sequence>
<dbReference type="SUPFAM" id="SSF57829">
    <property type="entry name" value="Zn-binding ribosomal proteins"/>
    <property type="match status" value="1"/>
</dbReference>
<dbReference type="EMBL" id="CADCTC010000252">
    <property type="protein sequence ID" value="CAA9291342.1"/>
    <property type="molecule type" value="Genomic_DNA"/>
</dbReference>
<evidence type="ECO:0000256" key="6">
    <source>
        <dbReference type="SAM" id="MobiDB-lite"/>
    </source>
</evidence>
<proteinExistence type="inferred from homology"/>
<comment type="similarity">
    <text evidence="1 5">Belongs to the bacterial ribosomal protein bL32 family.</text>
</comment>
<evidence type="ECO:0000256" key="5">
    <source>
        <dbReference type="HAMAP-Rule" id="MF_00340"/>
    </source>
</evidence>
<keyword evidence="3 5" id="KW-0687">Ribonucleoprotein</keyword>
<accession>A0A6J4JZF1</accession>
<keyword evidence="2 5" id="KW-0689">Ribosomal protein</keyword>
<dbReference type="InterPro" id="IPR044957">
    <property type="entry name" value="Ribosomal_bL32_bact"/>
</dbReference>
<dbReference type="HAMAP" id="MF_00340">
    <property type="entry name" value="Ribosomal_bL32"/>
    <property type="match status" value="1"/>
</dbReference>
<dbReference type="PANTHER" id="PTHR35534:SF1">
    <property type="entry name" value="LARGE RIBOSOMAL SUBUNIT PROTEIN BL32"/>
    <property type="match status" value="1"/>
</dbReference>
<gene>
    <name evidence="5" type="primary">rpmF</name>
    <name evidence="7" type="ORF">AVDCRST_MAG77-4709</name>
</gene>
<reference evidence="7" key="1">
    <citation type="submission" date="2020-02" db="EMBL/GenBank/DDBJ databases">
        <authorList>
            <person name="Meier V. D."/>
        </authorList>
    </citation>
    <scope>NUCLEOTIDE SEQUENCE</scope>
    <source>
        <strain evidence="7">AVDCRST_MAG77</strain>
    </source>
</reference>
<protein>
    <recommendedName>
        <fullName evidence="4 5">Large ribosomal subunit protein bL32</fullName>
    </recommendedName>
</protein>
<feature type="compositionally biased region" description="Basic residues" evidence="6">
    <location>
        <begin position="1"/>
        <end position="16"/>
    </location>
</feature>
<dbReference type="PANTHER" id="PTHR35534">
    <property type="entry name" value="50S RIBOSOMAL PROTEIN L32"/>
    <property type="match status" value="1"/>
</dbReference>
<evidence type="ECO:0000256" key="2">
    <source>
        <dbReference type="ARBA" id="ARBA00022980"/>
    </source>
</evidence>
<dbReference type="GO" id="GO:0006412">
    <property type="term" value="P:translation"/>
    <property type="evidence" value="ECO:0007669"/>
    <property type="project" value="UniProtKB-UniRule"/>
</dbReference>
<dbReference type="AlphaFoldDB" id="A0A6J4JZF1"/>
<evidence type="ECO:0000256" key="4">
    <source>
        <dbReference type="ARBA" id="ARBA00035178"/>
    </source>
</evidence>
<organism evidence="7">
    <name type="scientific">uncultured Chloroflexota bacterium</name>
    <dbReference type="NCBI Taxonomy" id="166587"/>
    <lineage>
        <taxon>Bacteria</taxon>
        <taxon>Bacillati</taxon>
        <taxon>Chloroflexota</taxon>
        <taxon>environmental samples</taxon>
    </lineage>
</organism>
<evidence type="ECO:0000256" key="3">
    <source>
        <dbReference type="ARBA" id="ARBA00023274"/>
    </source>
</evidence>